<dbReference type="OrthoDB" id="2653448at2759"/>
<accession>A0A0C3DM55</accession>
<evidence type="ECO:0000313" key="2">
    <source>
        <dbReference type="Proteomes" id="UP000053989"/>
    </source>
</evidence>
<keyword evidence="2" id="KW-1185">Reference proteome</keyword>
<proteinExistence type="predicted"/>
<sequence length="70" mass="8035">VFQDTYRLGINATFSPVWHTPCTRDFGHCGCDICKGGLIDIRARIQTYKDRLNILGYDRSKTVWTMPQAI</sequence>
<dbReference type="AlphaFoldDB" id="A0A0C3DM55"/>
<name>A0A0C3DM55_9AGAM</name>
<feature type="non-terminal residue" evidence="1">
    <location>
        <position position="1"/>
    </location>
</feature>
<feature type="non-terminal residue" evidence="1">
    <location>
        <position position="70"/>
    </location>
</feature>
<dbReference type="EMBL" id="KN822049">
    <property type="protein sequence ID" value="KIM61745.1"/>
    <property type="molecule type" value="Genomic_DNA"/>
</dbReference>
<dbReference type="HOGENOM" id="CLU_2764923_0_0_1"/>
<dbReference type="InParanoid" id="A0A0C3DM55"/>
<evidence type="ECO:0000313" key="1">
    <source>
        <dbReference type="EMBL" id="KIM61745.1"/>
    </source>
</evidence>
<reference evidence="2" key="2">
    <citation type="submission" date="2015-01" db="EMBL/GenBank/DDBJ databases">
        <title>Evolutionary Origins and Diversification of the Mycorrhizal Mutualists.</title>
        <authorList>
            <consortium name="DOE Joint Genome Institute"/>
            <consortium name="Mycorrhizal Genomics Consortium"/>
            <person name="Kohler A."/>
            <person name="Kuo A."/>
            <person name="Nagy L.G."/>
            <person name="Floudas D."/>
            <person name="Copeland A."/>
            <person name="Barry K.W."/>
            <person name="Cichocki N."/>
            <person name="Veneault-Fourrey C."/>
            <person name="LaButti K."/>
            <person name="Lindquist E.A."/>
            <person name="Lipzen A."/>
            <person name="Lundell T."/>
            <person name="Morin E."/>
            <person name="Murat C."/>
            <person name="Riley R."/>
            <person name="Ohm R."/>
            <person name="Sun H."/>
            <person name="Tunlid A."/>
            <person name="Henrissat B."/>
            <person name="Grigoriev I.V."/>
            <person name="Hibbett D.S."/>
            <person name="Martin F."/>
        </authorList>
    </citation>
    <scope>NUCLEOTIDE SEQUENCE [LARGE SCALE GENOMIC DNA]</scope>
    <source>
        <strain evidence="2">Foug A</strain>
    </source>
</reference>
<dbReference type="Proteomes" id="UP000053989">
    <property type="component" value="Unassembled WGS sequence"/>
</dbReference>
<reference evidence="1 2" key="1">
    <citation type="submission" date="2014-04" db="EMBL/GenBank/DDBJ databases">
        <authorList>
            <consortium name="DOE Joint Genome Institute"/>
            <person name="Kuo A."/>
            <person name="Kohler A."/>
            <person name="Nagy L.G."/>
            <person name="Floudas D."/>
            <person name="Copeland A."/>
            <person name="Barry K.W."/>
            <person name="Cichocki N."/>
            <person name="Veneault-Fourrey C."/>
            <person name="LaButti K."/>
            <person name="Lindquist E.A."/>
            <person name="Lipzen A."/>
            <person name="Lundell T."/>
            <person name="Morin E."/>
            <person name="Murat C."/>
            <person name="Sun H."/>
            <person name="Tunlid A."/>
            <person name="Henrissat B."/>
            <person name="Grigoriev I.V."/>
            <person name="Hibbett D.S."/>
            <person name="Martin F."/>
            <person name="Nordberg H.P."/>
            <person name="Cantor M.N."/>
            <person name="Hua S.X."/>
        </authorList>
    </citation>
    <scope>NUCLEOTIDE SEQUENCE [LARGE SCALE GENOMIC DNA]</scope>
    <source>
        <strain evidence="1 2">Foug A</strain>
    </source>
</reference>
<dbReference type="STRING" id="1036808.A0A0C3DM55"/>
<protein>
    <submittedName>
        <fullName evidence="1">Uncharacterized protein</fullName>
    </submittedName>
</protein>
<organism evidence="1 2">
    <name type="scientific">Scleroderma citrinum Foug A</name>
    <dbReference type="NCBI Taxonomy" id="1036808"/>
    <lineage>
        <taxon>Eukaryota</taxon>
        <taxon>Fungi</taxon>
        <taxon>Dikarya</taxon>
        <taxon>Basidiomycota</taxon>
        <taxon>Agaricomycotina</taxon>
        <taxon>Agaricomycetes</taxon>
        <taxon>Agaricomycetidae</taxon>
        <taxon>Boletales</taxon>
        <taxon>Sclerodermatineae</taxon>
        <taxon>Sclerodermataceae</taxon>
        <taxon>Scleroderma</taxon>
    </lineage>
</organism>
<gene>
    <name evidence="1" type="ORF">SCLCIDRAFT_51353</name>
</gene>